<dbReference type="PANTHER" id="PTHR46796:SF12">
    <property type="entry name" value="HTH-TYPE DNA-BINDING TRANSCRIPTIONAL ACTIVATOR EUTR"/>
    <property type="match status" value="1"/>
</dbReference>
<dbReference type="Gene3D" id="1.10.10.60">
    <property type="entry name" value="Homeodomain-like"/>
    <property type="match status" value="1"/>
</dbReference>
<dbReference type="InterPro" id="IPR018062">
    <property type="entry name" value="HTH_AraC-typ_CS"/>
</dbReference>
<keyword evidence="3" id="KW-0804">Transcription</keyword>
<accession>A0A6M0QUU1</accession>
<name>A0A6M0QUU1_9RHOB</name>
<dbReference type="InterPro" id="IPR009057">
    <property type="entry name" value="Homeodomain-like_sf"/>
</dbReference>
<dbReference type="GO" id="GO:0003700">
    <property type="term" value="F:DNA-binding transcription factor activity"/>
    <property type="evidence" value="ECO:0007669"/>
    <property type="project" value="InterPro"/>
</dbReference>
<evidence type="ECO:0000259" key="4">
    <source>
        <dbReference type="PROSITE" id="PS01124"/>
    </source>
</evidence>
<evidence type="ECO:0000256" key="3">
    <source>
        <dbReference type="ARBA" id="ARBA00023163"/>
    </source>
</evidence>
<protein>
    <submittedName>
        <fullName evidence="5">AraC family transcriptional regulator</fullName>
    </submittedName>
</protein>
<organism evidence="5 6">
    <name type="scientific">Tabrizicola oligotrophica</name>
    <dbReference type="NCBI Taxonomy" id="2710650"/>
    <lineage>
        <taxon>Bacteria</taxon>
        <taxon>Pseudomonadati</taxon>
        <taxon>Pseudomonadota</taxon>
        <taxon>Alphaproteobacteria</taxon>
        <taxon>Rhodobacterales</taxon>
        <taxon>Paracoccaceae</taxon>
        <taxon>Tabrizicola</taxon>
    </lineage>
</organism>
<dbReference type="EMBL" id="JAAIVJ010000003">
    <property type="protein sequence ID" value="NEY90242.1"/>
    <property type="molecule type" value="Genomic_DNA"/>
</dbReference>
<sequence>MAMQGAGVQRPLGAYALFQSDDLDEARERVAAVFCPHRLDTIGRGARIAARHHHLRGERVSLNYIEYGAKTLIAPGLLERFYLMQIPLVGAAAIANGAEHYATGPGQAAVLNPQDPTTMIWEEGTRQVLVQIDRRAMMEHLSAQLGHRAEEPLAFQGPMDLTTGAGATLRQMVMFLVAEADQGRVALGAGLMGRQVETTLIAGLLEAHRHDYRDRLGRVRAAPRPRHLRLAEGFIEAHLDQPLTVEDIAAAAGISARGLQMVFRQYRDTTPLGFWRDARLARAHGDLVAGRGSVTEVALKWGFSHFGRFSQAYAARYGLSPRDTLRAARGTGYQD</sequence>
<evidence type="ECO:0000313" key="5">
    <source>
        <dbReference type="EMBL" id="NEY90242.1"/>
    </source>
</evidence>
<keyword evidence="1" id="KW-0805">Transcription regulation</keyword>
<dbReference type="SUPFAM" id="SSF46689">
    <property type="entry name" value="Homeodomain-like"/>
    <property type="match status" value="2"/>
</dbReference>
<dbReference type="InterPro" id="IPR035418">
    <property type="entry name" value="AraC-bd_2"/>
</dbReference>
<gene>
    <name evidence="5" type="ORF">G4Z14_08015</name>
</gene>
<feature type="domain" description="HTH araC/xylS-type" evidence="4">
    <location>
        <begin position="229"/>
        <end position="327"/>
    </location>
</feature>
<dbReference type="AlphaFoldDB" id="A0A6M0QUU1"/>
<dbReference type="RefSeq" id="WP_164624507.1">
    <property type="nucleotide sequence ID" value="NZ_JAAIVJ010000003.1"/>
</dbReference>
<dbReference type="GO" id="GO:0043565">
    <property type="term" value="F:sequence-specific DNA binding"/>
    <property type="evidence" value="ECO:0007669"/>
    <property type="project" value="InterPro"/>
</dbReference>
<evidence type="ECO:0000256" key="1">
    <source>
        <dbReference type="ARBA" id="ARBA00023015"/>
    </source>
</evidence>
<dbReference type="PROSITE" id="PS00041">
    <property type="entry name" value="HTH_ARAC_FAMILY_1"/>
    <property type="match status" value="1"/>
</dbReference>
<keyword evidence="6" id="KW-1185">Reference proteome</keyword>
<dbReference type="SMART" id="SM00342">
    <property type="entry name" value="HTH_ARAC"/>
    <property type="match status" value="1"/>
</dbReference>
<dbReference type="PROSITE" id="PS01124">
    <property type="entry name" value="HTH_ARAC_FAMILY_2"/>
    <property type="match status" value="1"/>
</dbReference>
<dbReference type="Pfam" id="PF14525">
    <property type="entry name" value="AraC_binding_2"/>
    <property type="match status" value="1"/>
</dbReference>
<comment type="caution">
    <text evidence="5">The sequence shown here is derived from an EMBL/GenBank/DDBJ whole genome shotgun (WGS) entry which is preliminary data.</text>
</comment>
<reference evidence="5 6" key="1">
    <citation type="submission" date="2020-02" db="EMBL/GenBank/DDBJ databases">
        <authorList>
            <person name="Chen W.-M."/>
        </authorList>
    </citation>
    <scope>NUCLEOTIDE SEQUENCE [LARGE SCALE GENOMIC DNA]</scope>
    <source>
        <strain evidence="5 6">KMS-5</strain>
    </source>
</reference>
<dbReference type="InterPro" id="IPR018060">
    <property type="entry name" value="HTH_AraC"/>
</dbReference>
<dbReference type="PANTHER" id="PTHR46796">
    <property type="entry name" value="HTH-TYPE TRANSCRIPTIONAL ACTIVATOR RHAS-RELATED"/>
    <property type="match status" value="1"/>
</dbReference>
<keyword evidence="2" id="KW-0238">DNA-binding</keyword>
<evidence type="ECO:0000256" key="2">
    <source>
        <dbReference type="ARBA" id="ARBA00023125"/>
    </source>
</evidence>
<dbReference type="Pfam" id="PF12833">
    <property type="entry name" value="HTH_18"/>
    <property type="match status" value="1"/>
</dbReference>
<dbReference type="InterPro" id="IPR050204">
    <property type="entry name" value="AraC_XylS_family_regulators"/>
</dbReference>
<dbReference type="Proteomes" id="UP000477782">
    <property type="component" value="Unassembled WGS sequence"/>
</dbReference>
<proteinExistence type="predicted"/>
<evidence type="ECO:0000313" key="6">
    <source>
        <dbReference type="Proteomes" id="UP000477782"/>
    </source>
</evidence>